<dbReference type="InterPro" id="IPR007257">
    <property type="entry name" value="GINS_Psf2"/>
</dbReference>
<reference evidence="8" key="1">
    <citation type="journal article" date="2021" name="Mol. Ecol. Resour.">
        <title>Apolygus lucorum genome provides insights into omnivorousness and mesophyll feeding.</title>
        <authorList>
            <person name="Liu Y."/>
            <person name="Liu H."/>
            <person name="Wang H."/>
            <person name="Huang T."/>
            <person name="Liu B."/>
            <person name="Yang B."/>
            <person name="Yin L."/>
            <person name="Li B."/>
            <person name="Zhang Y."/>
            <person name="Zhang S."/>
            <person name="Jiang F."/>
            <person name="Zhang X."/>
            <person name="Ren Y."/>
            <person name="Wang B."/>
            <person name="Wang S."/>
            <person name="Lu Y."/>
            <person name="Wu K."/>
            <person name="Fan W."/>
            <person name="Wang G."/>
        </authorList>
    </citation>
    <scope>NUCLEOTIDE SEQUENCE</scope>
    <source>
        <strain evidence="8">12Hb</strain>
    </source>
</reference>
<gene>
    <name evidence="8" type="ORF">GE061_002179</name>
</gene>
<evidence type="ECO:0000313" key="9">
    <source>
        <dbReference type="Proteomes" id="UP000466442"/>
    </source>
</evidence>
<dbReference type="InterPro" id="IPR036224">
    <property type="entry name" value="GINS_bundle-like_dom_sf"/>
</dbReference>
<evidence type="ECO:0000256" key="2">
    <source>
        <dbReference type="ARBA" id="ARBA00010565"/>
    </source>
</evidence>
<name>A0A6A4JKE2_APOLU</name>
<keyword evidence="4 5" id="KW-0539">Nucleus</keyword>
<keyword evidence="9" id="KW-1185">Reference proteome</keyword>
<dbReference type="GO" id="GO:0000811">
    <property type="term" value="C:GINS complex"/>
    <property type="evidence" value="ECO:0007669"/>
    <property type="project" value="TreeGrafter"/>
</dbReference>
<dbReference type="FunFam" id="3.40.5.50:FF:000001">
    <property type="entry name" value="DNA replication complex GINS protein PSF2"/>
    <property type="match status" value="1"/>
</dbReference>
<dbReference type="Pfam" id="PF25005">
    <property type="entry name" value="PSF2_N"/>
    <property type="match status" value="1"/>
</dbReference>
<dbReference type="Gene3D" id="1.20.58.1020">
    <property type="match status" value="1"/>
</dbReference>
<dbReference type="CDD" id="cd11712">
    <property type="entry name" value="GINS_A_psf2"/>
    <property type="match status" value="1"/>
</dbReference>
<evidence type="ECO:0000256" key="5">
    <source>
        <dbReference type="PIRNR" id="PIRNR028998"/>
    </source>
</evidence>
<dbReference type="GO" id="GO:0071162">
    <property type="term" value="C:CMG complex"/>
    <property type="evidence" value="ECO:0007669"/>
    <property type="project" value="UniProtKB-ARBA"/>
</dbReference>
<dbReference type="AlphaFoldDB" id="A0A6A4JKE2"/>
<feature type="domain" description="GINS subunit" evidence="6">
    <location>
        <begin position="67"/>
        <end position="160"/>
    </location>
</feature>
<comment type="similarity">
    <text evidence="2 5">Belongs to the GINS2/PSF2 family.</text>
</comment>
<proteinExistence type="inferred from homology"/>
<keyword evidence="3 5" id="KW-0235">DNA replication</keyword>
<dbReference type="InterPro" id="IPR021151">
    <property type="entry name" value="GINS_A"/>
</dbReference>
<dbReference type="Proteomes" id="UP000466442">
    <property type="component" value="Unassembled WGS sequence"/>
</dbReference>
<dbReference type="FunFam" id="1.20.58.1020:FF:000001">
    <property type="entry name" value="DNA replication complex GINS protein PSF2"/>
    <property type="match status" value="1"/>
</dbReference>
<dbReference type="Pfam" id="PF05916">
    <property type="entry name" value="Sld5"/>
    <property type="match status" value="1"/>
</dbReference>
<evidence type="ECO:0000259" key="7">
    <source>
        <dbReference type="Pfam" id="PF25005"/>
    </source>
</evidence>
<dbReference type="CDD" id="cd21694">
    <property type="entry name" value="GINS_B_Psf2"/>
    <property type="match status" value="1"/>
</dbReference>
<dbReference type="SUPFAM" id="SSF160059">
    <property type="entry name" value="PriA/YqbF domain"/>
    <property type="match status" value="1"/>
</dbReference>
<dbReference type="GO" id="GO:0000727">
    <property type="term" value="P:double-strand break repair via break-induced replication"/>
    <property type="evidence" value="ECO:0007669"/>
    <property type="project" value="TreeGrafter"/>
</dbReference>
<dbReference type="Gene3D" id="3.40.5.50">
    <property type="match status" value="1"/>
</dbReference>
<comment type="caution">
    <text evidence="8">The sequence shown here is derived from an EMBL/GenBank/DDBJ whole genome shotgun (WGS) entry which is preliminary data.</text>
</comment>
<dbReference type="PANTHER" id="PTHR12772">
    <property type="entry name" value="DNA REPLICATION COMPLEX GINS PROTEIN PSF2"/>
    <property type="match status" value="1"/>
</dbReference>
<feature type="domain" description="DNA replication complex GINS protein PSF2 N-terminal" evidence="7">
    <location>
        <begin position="4"/>
        <end position="63"/>
    </location>
</feature>
<comment type="subcellular location">
    <subcellularLocation>
        <location evidence="1 5">Nucleus</location>
    </subcellularLocation>
</comment>
<dbReference type="InterPro" id="IPR056784">
    <property type="entry name" value="PSF2_N"/>
</dbReference>
<dbReference type="PIRSF" id="PIRSF028998">
    <property type="entry name" value="GINS_Psf2_subgr"/>
    <property type="match status" value="1"/>
</dbReference>
<evidence type="ECO:0000313" key="8">
    <source>
        <dbReference type="EMBL" id="KAF6203844.1"/>
    </source>
</evidence>
<evidence type="ECO:0000256" key="4">
    <source>
        <dbReference type="ARBA" id="ARBA00023242"/>
    </source>
</evidence>
<dbReference type="PANTHER" id="PTHR12772:SF0">
    <property type="entry name" value="DNA REPLICATION COMPLEX GINS PROTEIN PSF2"/>
    <property type="match status" value="1"/>
</dbReference>
<protein>
    <recommendedName>
        <fullName evidence="5">DNA replication complex GINS protein PSF2</fullName>
    </recommendedName>
</protein>
<accession>A0A6A4JKE2</accession>
<organism evidence="8 9">
    <name type="scientific">Apolygus lucorum</name>
    <name type="common">Small green plant bug</name>
    <name type="synonym">Lygocoris lucorum</name>
    <dbReference type="NCBI Taxonomy" id="248454"/>
    <lineage>
        <taxon>Eukaryota</taxon>
        <taxon>Metazoa</taxon>
        <taxon>Ecdysozoa</taxon>
        <taxon>Arthropoda</taxon>
        <taxon>Hexapoda</taxon>
        <taxon>Insecta</taxon>
        <taxon>Pterygota</taxon>
        <taxon>Neoptera</taxon>
        <taxon>Paraneoptera</taxon>
        <taxon>Hemiptera</taxon>
        <taxon>Heteroptera</taxon>
        <taxon>Panheteroptera</taxon>
        <taxon>Cimicomorpha</taxon>
        <taxon>Miridae</taxon>
        <taxon>Mirini</taxon>
        <taxon>Apolygus</taxon>
    </lineage>
</organism>
<evidence type="ECO:0000256" key="3">
    <source>
        <dbReference type="ARBA" id="ARBA00022705"/>
    </source>
</evidence>
<comment type="subunit">
    <text evidence="5">Component of the GINS complex.</text>
</comment>
<dbReference type="OrthoDB" id="1938138at2759"/>
<evidence type="ECO:0000259" key="6">
    <source>
        <dbReference type="Pfam" id="PF05916"/>
    </source>
</evidence>
<sequence length="205" mass="22925">MMNTAEIEFLAEQEEVTIIPKFTDQRVVHLIAGDIGPFRAGIPCVVPIWVAKTLRKKQKCKIVAPEWLDIDLLELKLEEEKASRFFTQMPSEHYMGIAHLLLSDDSDIEHADRLRLAIKNIWDVRVAKARASADTFLRGGGRHAGIDYLTQLEICNLRPLLLDALDTKYRLSAPLENFSALNTSVAGSSSLSQSFSSASSSRRSQ</sequence>
<dbReference type="GO" id="GO:0006260">
    <property type="term" value="P:DNA replication"/>
    <property type="evidence" value="ECO:0007669"/>
    <property type="project" value="UniProtKB-KW"/>
</dbReference>
<evidence type="ECO:0000256" key="1">
    <source>
        <dbReference type="ARBA" id="ARBA00004123"/>
    </source>
</evidence>
<dbReference type="EMBL" id="WIXP02000010">
    <property type="protein sequence ID" value="KAF6203844.1"/>
    <property type="molecule type" value="Genomic_DNA"/>
</dbReference>
<dbReference type="SUPFAM" id="SSF158573">
    <property type="entry name" value="GINS helical bundle-like"/>
    <property type="match status" value="1"/>
</dbReference>